<dbReference type="WBParaSite" id="HPBE_0000972701-mRNA-1">
    <property type="protein sequence ID" value="HPBE_0000972701-mRNA-1"/>
    <property type="gene ID" value="HPBE_0000972701"/>
</dbReference>
<dbReference type="EMBL" id="UZAH01026526">
    <property type="protein sequence ID" value="VDO81974.1"/>
    <property type="molecule type" value="Genomic_DNA"/>
</dbReference>
<evidence type="ECO:0000313" key="4">
    <source>
        <dbReference type="WBParaSite" id="HPBE_0000972701-mRNA-1"/>
    </source>
</evidence>
<dbReference type="PANTHER" id="PTHR47735">
    <property type="entry name" value="POTASSIUM VOLTAGE-GATED CHANNEL SUBFAMILY KQT MEMBER 4"/>
    <property type="match status" value="1"/>
</dbReference>
<proteinExistence type="predicted"/>
<evidence type="ECO:0000313" key="2">
    <source>
        <dbReference type="EMBL" id="VDO81974.1"/>
    </source>
</evidence>
<keyword evidence="3" id="KW-1185">Reference proteome</keyword>
<evidence type="ECO:0000313" key="3">
    <source>
        <dbReference type="Proteomes" id="UP000050761"/>
    </source>
</evidence>
<protein>
    <submittedName>
        <fullName evidence="4">Rhomboid domain-containing protein</fullName>
    </submittedName>
</protein>
<reference evidence="4" key="2">
    <citation type="submission" date="2019-09" db="UniProtKB">
        <authorList>
            <consortium name="WormBaseParasite"/>
        </authorList>
    </citation>
    <scope>IDENTIFICATION</scope>
</reference>
<keyword evidence="1" id="KW-0472">Membrane</keyword>
<sequence length="113" mass="13200">MFDSRYKTQRERKAAKPTLQSKVYNCLERPAGWRCFMYHFSVFVVVLVCLILSVLSTVEQHSRFAGELLFSLGFHEEFETTHSWAYQFFEIPPNLVAYLYSQLVASKHIAIIS</sequence>
<accession>A0A183FPY2</accession>
<feature type="transmembrane region" description="Helical" evidence="1">
    <location>
        <begin position="36"/>
        <end position="55"/>
    </location>
</feature>
<dbReference type="GO" id="GO:0008076">
    <property type="term" value="C:voltage-gated potassium channel complex"/>
    <property type="evidence" value="ECO:0007669"/>
    <property type="project" value="TreeGrafter"/>
</dbReference>
<keyword evidence="1" id="KW-0812">Transmembrane</keyword>
<dbReference type="AlphaFoldDB" id="A0A183FPY2"/>
<organism evidence="3 4">
    <name type="scientific">Heligmosomoides polygyrus</name>
    <name type="common">Parasitic roundworm</name>
    <dbReference type="NCBI Taxonomy" id="6339"/>
    <lineage>
        <taxon>Eukaryota</taxon>
        <taxon>Metazoa</taxon>
        <taxon>Ecdysozoa</taxon>
        <taxon>Nematoda</taxon>
        <taxon>Chromadorea</taxon>
        <taxon>Rhabditida</taxon>
        <taxon>Rhabditina</taxon>
        <taxon>Rhabditomorpha</taxon>
        <taxon>Strongyloidea</taxon>
        <taxon>Heligmosomidae</taxon>
        <taxon>Heligmosomoides</taxon>
    </lineage>
</organism>
<evidence type="ECO:0000256" key="1">
    <source>
        <dbReference type="SAM" id="Phobius"/>
    </source>
</evidence>
<keyword evidence="1" id="KW-1133">Transmembrane helix</keyword>
<reference evidence="2 3" key="1">
    <citation type="submission" date="2018-11" db="EMBL/GenBank/DDBJ databases">
        <authorList>
            <consortium name="Pathogen Informatics"/>
        </authorList>
    </citation>
    <scope>NUCLEOTIDE SEQUENCE [LARGE SCALE GENOMIC DNA]</scope>
</reference>
<accession>A0A3P7ZD48</accession>
<name>A0A183FPY2_HELPZ</name>
<dbReference type="GO" id="GO:0005249">
    <property type="term" value="F:voltage-gated potassium channel activity"/>
    <property type="evidence" value="ECO:0007669"/>
    <property type="project" value="InterPro"/>
</dbReference>
<dbReference type="Proteomes" id="UP000050761">
    <property type="component" value="Unassembled WGS sequence"/>
</dbReference>
<dbReference type="PANTHER" id="PTHR47735:SF14">
    <property type="entry name" value="POTASSIUM VOLTAGE-GATED CHANNEL SUBFAMILY KQT MEMBER 1"/>
    <property type="match status" value="1"/>
</dbReference>
<dbReference type="InterPro" id="IPR003937">
    <property type="entry name" value="K_chnl_volt-dep_KCNQ"/>
</dbReference>
<gene>
    <name evidence="2" type="ORF">HPBE_LOCUS9728</name>
</gene>
<dbReference type="OrthoDB" id="8879391at2759"/>